<evidence type="ECO:0000256" key="7">
    <source>
        <dbReference type="ARBA" id="ARBA00032345"/>
    </source>
</evidence>
<dbReference type="EMBL" id="CP141614">
    <property type="protein sequence ID" value="WRP13227.1"/>
    <property type="molecule type" value="Genomic_DNA"/>
</dbReference>
<dbReference type="NCBIfam" id="TIGR00231">
    <property type="entry name" value="small_GTP"/>
    <property type="match status" value="2"/>
</dbReference>
<dbReference type="InterPro" id="IPR016484">
    <property type="entry name" value="GTPase_Der"/>
</dbReference>
<evidence type="ECO:0000256" key="8">
    <source>
        <dbReference type="HAMAP-Rule" id="MF_00195"/>
    </source>
</evidence>
<dbReference type="InterPro" id="IPR032859">
    <property type="entry name" value="KH_dom-like"/>
</dbReference>
<dbReference type="RefSeq" id="WP_324667471.1">
    <property type="nucleotide sequence ID" value="NZ_CP141614.1"/>
</dbReference>
<dbReference type="InterPro" id="IPR006073">
    <property type="entry name" value="GTP-bd"/>
</dbReference>
<name>A0ABZ1BJX5_9FIRM</name>
<comment type="similarity">
    <text evidence="1 8 9 10">Belongs to the TRAFAC class TrmE-Era-EngA-EngB-Septin-like GTPase superfamily. EngA (Der) GTPase family.</text>
</comment>
<evidence type="ECO:0000313" key="13">
    <source>
        <dbReference type="EMBL" id="WRP13227.1"/>
    </source>
</evidence>
<evidence type="ECO:0000256" key="6">
    <source>
        <dbReference type="ARBA" id="ARBA00023134"/>
    </source>
</evidence>
<dbReference type="InterPro" id="IPR030389">
    <property type="entry name" value="G_FEOB_dom"/>
</dbReference>
<dbReference type="PROSITE" id="PS51711">
    <property type="entry name" value="G_FEOB"/>
    <property type="match status" value="1"/>
</dbReference>
<evidence type="ECO:0000256" key="4">
    <source>
        <dbReference type="ARBA" id="ARBA00022737"/>
    </source>
</evidence>
<reference evidence="14" key="1">
    <citation type="submission" date="2023-12" db="EMBL/GenBank/DDBJ databases">
        <title>Novel isolates from deep terrestrial aquifers shed light on the physiology and ecology of the class Limnochordia.</title>
        <authorList>
            <person name="Karnachuk O.V."/>
            <person name="Lukina A.P."/>
            <person name="Avakyan M.R."/>
            <person name="Kadnikov V."/>
            <person name="Begmatov S."/>
            <person name="Beletsky A.V."/>
            <person name="Mardanov A.V."/>
            <person name="Ravin N.V."/>
        </authorList>
    </citation>
    <scope>NUCLEOTIDE SEQUENCE [LARGE SCALE GENOMIC DNA]</scope>
    <source>
        <strain evidence="14">LN</strain>
    </source>
</reference>
<keyword evidence="4 10" id="KW-0677">Repeat</keyword>
<dbReference type="PIRSF" id="PIRSF006485">
    <property type="entry name" value="GTP-binding_EngA"/>
    <property type="match status" value="1"/>
</dbReference>
<dbReference type="CDD" id="cd01894">
    <property type="entry name" value="EngA1"/>
    <property type="match status" value="1"/>
</dbReference>
<feature type="domain" description="FeoB-type G" evidence="11">
    <location>
        <begin position="16"/>
        <end position="180"/>
    </location>
</feature>
<evidence type="ECO:0000259" key="12">
    <source>
        <dbReference type="PROSITE" id="PS51712"/>
    </source>
</evidence>
<dbReference type="PRINTS" id="PR00326">
    <property type="entry name" value="GTP1OBG"/>
</dbReference>
<keyword evidence="6 8" id="KW-0342">GTP-binding</keyword>
<comment type="function">
    <text evidence="8 10">GTPase that plays an essential role in the late steps of ribosome biogenesis.</text>
</comment>
<feature type="binding site" evidence="8">
    <location>
        <begin position="134"/>
        <end position="137"/>
    </location>
    <ligand>
        <name>GTP</name>
        <dbReference type="ChEBI" id="CHEBI:37565"/>
        <label>1</label>
    </ligand>
</feature>
<evidence type="ECO:0000256" key="2">
    <source>
        <dbReference type="ARBA" id="ARBA00020953"/>
    </source>
</evidence>
<dbReference type="Pfam" id="PF01926">
    <property type="entry name" value="MMR_HSR1"/>
    <property type="match status" value="2"/>
</dbReference>
<dbReference type="InterPro" id="IPR003593">
    <property type="entry name" value="AAA+_ATPase"/>
</dbReference>
<dbReference type="InterPro" id="IPR015946">
    <property type="entry name" value="KH_dom-like_a/b"/>
</dbReference>
<feature type="binding site" evidence="8">
    <location>
        <begin position="315"/>
        <end position="318"/>
    </location>
    <ligand>
        <name>GTP</name>
        <dbReference type="ChEBI" id="CHEBI:37565"/>
        <label>2</label>
    </ligand>
</feature>
<feature type="domain" description="EngA-type G" evidence="12">
    <location>
        <begin position="196"/>
        <end position="372"/>
    </location>
</feature>
<evidence type="ECO:0000256" key="3">
    <source>
        <dbReference type="ARBA" id="ARBA00022517"/>
    </source>
</evidence>
<dbReference type="InterPro" id="IPR031166">
    <property type="entry name" value="G_ENGA"/>
</dbReference>
<dbReference type="GO" id="GO:0016787">
    <property type="term" value="F:hydrolase activity"/>
    <property type="evidence" value="ECO:0007669"/>
    <property type="project" value="UniProtKB-KW"/>
</dbReference>
<feature type="binding site" evidence="8">
    <location>
        <begin position="202"/>
        <end position="209"/>
    </location>
    <ligand>
        <name>GTP</name>
        <dbReference type="ChEBI" id="CHEBI:37565"/>
        <label>2</label>
    </ligand>
</feature>
<feature type="binding site" evidence="8">
    <location>
        <begin position="70"/>
        <end position="74"/>
    </location>
    <ligand>
        <name>GTP</name>
        <dbReference type="ChEBI" id="CHEBI:37565"/>
        <label>1</label>
    </ligand>
</feature>
<protein>
    <recommendedName>
        <fullName evidence="2 8">GTPase Der</fullName>
    </recommendedName>
    <alternativeName>
        <fullName evidence="7 8">GTP-binding protein EngA</fullName>
    </alternativeName>
</protein>
<keyword evidence="13" id="KW-0378">Hydrolase</keyword>
<proteinExistence type="inferred from homology"/>
<accession>A0ABZ1BJX5</accession>
<evidence type="ECO:0000256" key="10">
    <source>
        <dbReference type="RuleBase" id="RU004481"/>
    </source>
</evidence>
<keyword evidence="3 8" id="KW-0690">Ribosome biogenesis</keyword>
<dbReference type="PANTHER" id="PTHR43834:SF6">
    <property type="entry name" value="GTPASE DER"/>
    <property type="match status" value="1"/>
</dbReference>
<sequence length="462" mass="49526">MSTRDRPSEAPAATSGPTVAIVGRPNVGKSTLFNRLAGRRLAIVHEQPGVTRDRLRAPVRWKGRLFWAVDTGGLVDLQPGADVGGAILRQAAAALEEAAVVLFVVDARAGLLPGDQTLARWLRRLGKPVLVVANKVDSTAVEPAVHEFAALGLGEILPVSAANGRNVGDLLDRVVERLEQAADAVPSLAAETPEAVRVAIVGRPNVGKSSLVNALVGHERVAVHEEAGTTRDAVDVSLEWEGRLVTLVDTAGIRRKARPGAADLEQLAVSRALAALQRCDVAVVVIDAAEGVTFQEARLAGRAASLGRAVVLAVNKWDLIGERAGRPERFTEEVQTAAARLYWAPVYYVSALRGWQVQALLEGAVAAADRRRQRLDPGQLRAVIDRAQAQHPPSGRGRRGVRIVGVRQLDGPPPTLALALRGAAQLPVPYLRYLERHLRRHFDLTGTPVLWVQGPDARPRRA</sequence>
<gene>
    <name evidence="8 13" type="primary">der</name>
    <name evidence="13" type="ORF">VLY81_07100</name>
</gene>
<dbReference type="Gene3D" id="3.40.50.300">
    <property type="entry name" value="P-loop containing nucleotide triphosphate hydrolases"/>
    <property type="match status" value="2"/>
</dbReference>
<evidence type="ECO:0000259" key="11">
    <source>
        <dbReference type="PROSITE" id="PS51711"/>
    </source>
</evidence>
<keyword evidence="14" id="KW-1185">Reference proteome</keyword>
<organism evidence="13 14">
    <name type="scientific">Geochorda subterranea</name>
    <dbReference type="NCBI Taxonomy" id="3109564"/>
    <lineage>
        <taxon>Bacteria</taxon>
        <taxon>Bacillati</taxon>
        <taxon>Bacillota</taxon>
        <taxon>Limnochordia</taxon>
        <taxon>Limnochordales</taxon>
        <taxon>Geochordaceae</taxon>
        <taxon>Geochorda</taxon>
    </lineage>
</organism>
<dbReference type="Gene3D" id="3.30.300.20">
    <property type="match status" value="1"/>
</dbReference>
<evidence type="ECO:0000256" key="5">
    <source>
        <dbReference type="ARBA" id="ARBA00022741"/>
    </source>
</evidence>
<dbReference type="PROSITE" id="PS51712">
    <property type="entry name" value="G_ENGA"/>
    <property type="match status" value="2"/>
</dbReference>
<dbReference type="HAMAP" id="MF_00195">
    <property type="entry name" value="GTPase_Der"/>
    <property type="match status" value="1"/>
</dbReference>
<dbReference type="SUPFAM" id="SSF52540">
    <property type="entry name" value="P-loop containing nucleoside triphosphate hydrolases"/>
    <property type="match status" value="2"/>
</dbReference>
<dbReference type="Pfam" id="PF14714">
    <property type="entry name" value="KH_dom-like"/>
    <property type="match status" value="1"/>
</dbReference>
<feature type="binding site" evidence="8">
    <location>
        <begin position="23"/>
        <end position="30"/>
    </location>
    <ligand>
        <name>GTP</name>
        <dbReference type="ChEBI" id="CHEBI:37565"/>
        <label>1</label>
    </ligand>
</feature>
<dbReference type="InterPro" id="IPR005225">
    <property type="entry name" value="Small_GTP-bd"/>
</dbReference>
<keyword evidence="5 8" id="KW-0547">Nucleotide-binding</keyword>
<dbReference type="PANTHER" id="PTHR43834">
    <property type="entry name" value="GTPASE DER"/>
    <property type="match status" value="1"/>
</dbReference>
<dbReference type="CDD" id="cd01895">
    <property type="entry name" value="EngA2"/>
    <property type="match status" value="1"/>
</dbReference>
<feature type="domain" description="EngA-type G" evidence="12">
    <location>
        <begin position="17"/>
        <end position="182"/>
    </location>
</feature>
<comment type="subunit">
    <text evidence="8">Associates with the 50S ribosomal subunit.</text>
</comment>
<evidence type="ECO:0000256" key="9">
    <source>
        <dbReference type="PROSITE-ProRule" id="PRU01049"/>
    </source>
</evidence>
<evidence type="ECO:0000256" key="1">
    <source>
        <dbReference type="ARBA" id="ARBA00008279"/>
    </source>
</evidence>
<dbReference type="Proteomes" id="UP001333102">
    <property type="component" value="Chromosome"/>
</dbReference>
<feature type="binding site" evidence="8">
    <location>
        <begin position="249"/>
        <end position="253"/>
    </location>
    <ligand>
        <name>GTP</name>
        <dbReference type="ChEBI" id="CHEBI:37565"/>
        <label>2</label>
    </ligand>
</feature>
<dbReference type="NCBIfam" id="TIGR03594">
    <property type="entry name" value="GTPase_EngA"/>
    <property type="match status" value="1"/>
</dbReference>
<dbReference type="InterPro" id="IPR027417">
    <property type="entry name" value="P-loop_NTPase"/>
</dbReference>
<evidence type="ECO:0000313" key="14">
    <source>
        <dbReference type="Proteomes" id="UP001333102"/>
    </source>
</evidence>
<dbReference type="SMART" id="SM00382">
    <property type="entry name" value="AAA"/>
    <property type="match status" value="2"/>
</dbReference>